<accession>A0AAE1BVC6</accession>
<evidence type="ECO:0000313" key="2">
    <source>
        <dbReference type="Proteomes" id="UP001286313"/>
    </source>
</evidence>
<comment type="caution">
    <text evidence="1">The sequence shown here is derived from an EMBL/GenBank/DDBJ whole genome shotgun (WGS) entry which is preliminary data.</text>
</comment>
<protein>
    <submittedName>
        <fullName evidence="1">Uncharacterized protein</fullName>
    </submittedName>
</protein>
<dbReference type="AlphaFoldDB" id="A0AAE1BVC6"/>
<organism evidence="1 2">
    <name type="scientific">Petrolisthes cinctipes</name>
    <name type="common">Flat porcelain crab</name>
    <dbReference type="NCBI Taxonomy" id="88211"/>
    <lineage>
        <taxon>Eukaryota</taxon>
        <taxon>Metazoa</taxon>
        <taxon>Ecdysozoa</taxon>
        <taxon>Arthropoda</taxon>
        <taxon>Crustacea</taxon>
        <taxon>Multicrustacea</taxon>
        <taxon>Malacostraca</taxon>
        <taxon>Eumalacostraca</taxon>
        <taxon>Eucarida</taxon>
        <taxon>Decapoda</taxon>
        <taxon>Pleocyemata</taxon>
        <taxon>Anomura</taxon>
        <taxon>Galatheoidea</taxon>
        <taxon>Porcellanidae</taxon>
        <taxon>Petrolisthes</taxon>
    </lineage>
</organism>
<proteinExistence type="predicted"/>
<gene>
    <name evidence="1" type="ORF">Pcinc_037759</name>
</gene>
<evidence type="ECO:0000313" key="1">
    <source>
        <dbReference type="EMBL" id="KAK3855864.1"/>
    </source>
</evidence>
<dbReference type="EMBL" id="JAWQEG010006066">
    <property type="protein sequence ID" value="KAK3855864.1"/>
    <property type="molecule type" value="Genomic_DNA"/>
</dbReference>
<keyword evidence="2" id="KW-1185">Reference proteome</keyword>
<reference evidence="1" key="1">
    <citation type="submission" date="2023-10" db="EMBL/GenBank/DDBJ databases">
        <title>Genome assemblies of two species of porcelain crab, Petrolisthes cinctipes and Petrolisthes manimaculis (Anomura: Porcellanidae).</title>
        <authorList>
            <person name="Angst P."/>
        </authorList>
    </citation>
    <scope>NUCLEOTIDE SEQUENCE</scope>
    <source>
        <strain evidence="1">PB745_01</strain>
        <tissue evidence="1">Gill</tissue>
    </source>
</reference>
<dbReference type="Proteomes" id="UP001286313">
    <property type="component" value="Unassembled WGS sequence"/>
</dbReference>
<sequence>MLTPDVLYRCALATPYTTNTSSRYCSTSRRSIETHSPVPPRQHHKINTVTDLRSHHQQHTHNSVSQPQHRGLPIHNNGSTSVSSYSDSPYSALALLLLQPAEVSSSVQPVEEVTGGGDRCTTTTNTTTWVPLKLLRRYYTLHLRDNMTAHLCITTYKSPHNEVLKLEVGRYVGR</sequence>
<name>A0AAE1BVC6_PETCI</name>